<evidence type="ECO:0000313" key="2">
    <source>
        <dbReference type="Proteomes" id="UP001054945"/>
    </source>
</evidence>
<dbReference type="AlphaFoldDB" id="A0AAV4WTM6"/>
<name>A0AAV4WTM6_CAEEX</name>
<evidence type="ECO:0000313" key="1">
    <source>
        <dbReference type="EMBL" id="GIY85009.1"/>
    </source>
</evidence>
<accession>A0AAV4WTM6</accession>
<keyword evidence="2" id="KW-1185">Reference proteome</keyword>
<dbReference type="EMBL" id="BPLR01016604">
    <property type="protein sequence ID" value="GIY85009.1"/>
    <property type="molecule type" value="Genomic_DNA"/>
</dbReference>
<sequence>MLNYHRVHPSKDYEIQCYPGDNMVKRLQILLFRTNGCPGHQEVHSSCPLHDKQNDFQASRFNVPEIDQRVLIPIALLEF</sequence>
<organism evidence="1 2">
    <name type="scientific">Caerostris extrusa</name>
    <name type="common">Bark spider</name>
    <name type="synonym">Caerostris bankana</name>
    <dbReference type="NCBI Taxonomy" id="172846"/>
    <lineage>
        <taxon>Eukaryota</taxon>
        <taxon>Metazoa</taxon>
        <taxon>Ecdysozoa</taxon>
        <taxon>Arthropoda</taxon>
        <taxon>Chelicerata</taxon>
        <taxon>Arachnida</taxon>
        <taxon>Araneae</taxon>
        <taxon>Araneomorphae</taxon>
        <taxon>Entelegynae</taxon>
        <taxon>Araneoidea</taxon>
        <taxon>Araneidae</taxon>
        <taxon>Caerostris</taxon>
    </lineage>
</organism>
<gene>
    <name evidence="1" type="ORF">CEXT_48141</name>
</gene>
<comment type="caution">
    <text evidence="1">The sequence shown here is derived from an EMBL/GenBank/DDBJ whole genome shotgun (WGS) entry which is preliminary data.</text>
</comment>
<protein>
    <submittedName>
        <fullName evidence="1">Uncharacterized protein</fullName>
    </submittedName>
</protein>
<dbReference type="Proteomes" id="UP001054945">
    <property type="component" value="Unassembled WGS sequence"/>
</dbReference>
<reference evidence="1 2" key="1">
    <citation type="submission" date="2021-06" db="EMBL/GenBank/DDBJ databases">
        <title>Caerostris extrusa draft genome.</title>
        <authorList>
            <person name="Kono N."/>
            <person name="Arakawa K."/>
        </authorList>
    </citation>
    <scope>NUCLEOTIDE SEQUENCE [LARGE SCALE GENOMIC DNA]</scope>
</reference>
<proteinExistence type="predicted"/>